<evidence type="ECO:0000256" key="1">
    <source>
        <dbReference type="ARBA" id="ARBA00004173"/>
    </source>
</evidence>
<dbReference type="InterPro" id="IPR036639">
    <property type="entry name" value="Cyt_c_oxidase_su4_sf"/>
</dbReference>
<name>A0A1G4KJL8_9SACH</name>
<dbReference type="SUPFAM" id="SSF81406">
    <property type="entry name" value="Mitochondrial cytochrome c oxidase subunit IV"/>
    <property type="match status" value="1"/>
</dbReference>
<evidence type="ECO:0000256" key="3">
    <source>
        <dbReference type="SAM" id="Phobius"/>
    </source>
</evidence>
<keyword evidence="3" id="KW-0472">Membrane</keyword>
<gene>
    <name evidence="4" type="ORF">LAME_0H20164G</name>
</gene>
<evidence type="ECO:0000313" key="5">
    <source>
        <dbReference type="Proteomes" id="UP000191144"/>
    </source>
</evidence>
<sequence>MLASIRSRGFYLPLIRRINRFSSTTVYEPPKFEELNTSTWLKMNKETKDEIIEYLDWKMEADWSGMAQHEQRAAYFVSFGDWGPRAEPSSKAAQMQMSGAEIILRGIFSGVLFAAVAVSALNYGEDRKVSKNLEMLKKNAEGNP</sequence>
<dbReference type="Proteomes" id="UP000191144">
    <property type="component" value="Chromosome H"/>
</dbReference>
<keyword evidence="5" id="KW-1185">Reference proteome</keyword>
<dbReference type="Gene3D" id="1.10.442.10">
    <property type="entry name" value="Cytochrome c oxidase subunit IV"/>
    <property type="match status" value="1"/>
</dbReference>
<dbReference type="InterPro" id="IPR004203">
    <property type="entry name" value="Cyt_c_oxidase_su4_fam"/>
</dbReference>
<keyword evidence="3" id="KW-1133">Transmembrane helix</keyword>
<dbReference type="AlphaFoldDB" id="A0A1G4KJL8"/>
<dbReference type="GO" id="GO:0045277">
    <property type="term" value="C:respiratory chain complex IV"/>
    <property type="evidence" value="ECO:0007669"/>
    <property type="project" value="InterPro"/>
</dbReference>
<feature type="transmembrane region" description="Helical" evidence="3">
    <location>
        <begin position="102"/>
        <end position="123"/>
    </location>
</feature>
<organism evidence="4 5">
    <name type="scientific">Lachancea meyersii CBS 8951</name>
    <dbReference type="NCBI Taxonomy" id="1266667"/>
    <lineage>
        <taxon>Eukaryota</taxon>
        <taxon>Fungi</taxon>
        <taxon>Dikarya</taxon>
        <taxon>Ascomycota</taxon>
        <taxon>Saccharomycotina</taxon>
        <taxon>Saccharomycetes</taxon>
        <taxon>Saccharomycetales</taxon>
        <taxon>Saccharomycetaceae</taxon>
        <taxon>Lachancea</taxon>
    </lineage>
</organism>
<comment type="subcellular location">
    <subcellularLocation>
        <location evidence="1">Mitochondrion</location>
    </subcellularLocation>
</comment>
<dbReference type="GO" id="GO:0006123">
    <property type="term" value="P:mitochondrial electron transport, cytochrome c to oxygen"/>
    <property type="evidence" value="ECO:0007669"/>
    <property type="project" value="InterPro"/>
</dbReference>
<dbReference type="EMBL" id="LT598480">
    <property type="protein sequence ID" value="SCV04655.1"/>
    <property type="molecule type" value="Genomic_DNA"/>
</dbReference>
<accession>A0A1G4KJL8</accession>
<evidence type="ECO:0000256" key="2">
    <source>
        <dbReference type="ARBA" id="ARBA00023128"/>
    </source>
</evidence>
<dbReference type="GO" id="GO:0005739">
    <property type="term" value="C:mitochondrion"/>
    <property type="evidence" value="ECO:0007669"/>
    <property type="project" value="UniProtKB-SubCell"/>
</dbReference>
<keyword evidence="2" id="KW-0496">Mitochondrion</keyword>
<dbReference type="OrthoDB" id="186013at2759"/>
<keyword evidence="3" id="KW-0812">Transmembrane</keyword>
<proteinExistence type="predicted"/>
<reference evidence="5" key="1">
    <citation type="submission" date="2016-03" db="EMBL/GenBank/DDBJ databases">
        <authorList>
            <person name="Devillers Hugo."/>
        </authorList>
    </citation>
    <scope>NUCLEOTIDE SEQUENCE [LARGE SCALE GENOMIC DNA]</scope>
</reference>
<evidence type="ECO:0000313" key="4">
    <source>
        <dbReference type="EMBL" id="SCV04655.1"/>
    </source>
</evidence>
<protein>
    <submittedName>
        <fullName evidence="4">LAME_0H20164g1_1</fullName>
    </submittedName>
</protein>
<dbReference type="Pfam" id="PF02936">
    <property type="entry name" value="COX4"/>
    <property type="match status" value="1"/>
</dbReference>